<reference evidence="2 3" key="1">
    <citation type="submission" date="2021-04" db="EMBL/GenBank/DDBJ databases">
        <authorList>
            <person name="Bliznina A."/>
        </authorList>
    </citation>
    <scope>NUCLEOTIDE SEQUENCE [LARGE SCALE GENOMIC DNA]</scope>
</reference>
<dbReference type="Proteomes" id="UP001158576">
    <property type="component" value="Chromosome XSR"/>
</dbReference>
<keyword evidence="3" id="KW-1185">Reference proteome</keyword>
<evidence type="ECO:0000313" key="3">
    <source>
        <dbReference type="Proteomes" id="UP001158576"/>
    </source>
</evidence>
<name>A0ABN7SK06_OIKDI</name>
<feature type="chain" id="PRO_5045941632" evidence="1">
    <location>
        <begin position="17"/>
        <end position="94"/>
    </location>
</feature>
<dbReference type="EMBL" id="OU015569">
    <property type="protein sequence ID" value="CAG5098890.1"/>
    <property type="molecule type" value="Genomic_DNA"/>
</dbReference>
<protein>
    <submittedName>
        <fullName evidence="2">Oidioi.mRNA.OKI2018_I69.XSR.g16066.t1.cds</fullName>
    </submittedName>
</protein>
<sequence>MNFLALFVTLICAVEAGINREILTKAKIEGRKFTCPNGMEKLDHFEHICVPECPKVFGGKTIRHCNRKEKKIHQRRFLYYHLSMNWSNDELMRK</sequence>
<evidence type="ECO:0000313" key="2">
    <source>
        <dbReference type="EMBL" id="CAG5098890.1"/>
    </source>
</evidence>
<organism evidence="2 3">
    <name type="scientific">Oikopleura dioica</name>
    <name type="common">Tunicate</name>
    <dbReference type="NCBI Taxonomy" id="34765"/>
    <lineage>
        <taxon>Eukaryota</taxon>
        <taxon>Metazoa</taxon>
        <taxon>Chordata</taxon>
        <taxon>Tunicata</taxon>
        <taxon>Appendicularia</taxon>
        <taxon>Copelata</taxon>
        <taxon>Oikopleuridae</taxon>
        <taxon>Oikopleura</taxon>
    </lineage>
</organism>
<accession>A0ABN7SK06</accession>
<gene>
    <name evidence="2" type="ORF">OKIOD_LOCUS7624</name>
</gene>
<evidence type="ECO:0000256" key="1">
    <source>
        <dbReference type="SAM" id="SignalP"/>
    </source>
</evidence>
<keyword evidence="1" id="KW-0732">Signal</keyword>
<proteinExistence type="predicted"/>
<feature type="signal peptide" evidence="1">
    <location>
        <begin position="1"/>
        <end position="16"/>
    </location>
</feature>